<dbReference type="InterPro" id="IPR023271">
    <property type="entry name" value="Aquaporin-like"/>
</dbReference>
<accession>A0A9D4IN57</accession>
<comment type="caution">
    <text evidence="10">The sequence shown here is derived from an EMBL/GenBank/DDBJ whole genome shotgun (WGS) entry which is preliminary data.</text>
</comment>
<evidence type="ECO:0000256" key="4">
    <source>
        <dbReference type="ARBA" id="ARBA00022692"/>
    </source>
</evidence>
<keyword evidence="7 9" id="KW-0472">Membrane</keyword>
<reference evidence="10" key="2">
    <citation type="submission" date="2020-11" db="EMBL/GenBank/DDBJ databases">
        <authorList>
            <person name="McCartney M.A."/>
            <person name="Auch B."/>
            <person name="Kono T."/>
            <person name="Mallez S."/>
            <person name="Becker A."/>
            <person name="Gohl D.M."/>
            <person name="Silverstein K.A.T."/>
            <person name="Koren S."/>
            <person name="Bechman K.B."/>
            <person name="Herman A."/>
            <person name="Abrahante J.E."/>
            <person name="Garbe J."/>
        </authorList>
    </citation>
    <scope>NUCLEOTIDE SEQUENCE</scope>
    <source>
        <strain evidence="10">Duluth1</strain>
        <tissue evidence="10">Whole animal</tissue>
    </source>
</reference>
<evidence type="ECO:0000256" key="6">
    <source>
        <dbReference type="ARBA" id="ARBA00022989"/>
    </source>
</evidence>
<comment type="similarity">
    <text evidence="2 8">Belongs to the MIP/aquaporin (TC 1.A.8) family.</text>
</comment>
<comment type="subcellular location">
    <subcellularLocation>
        <location evidence="1">Membrane</location>
        <topology evidence="1">Multi-pass membrane protein</topology>
    </subcellularLocation>
</comment>
<evidence type="ECO:0000313" key="11">
    <source>
        <dbReference type="EMBL" id="KAH3778888.1"/>
    </source>
</evidence>
<feature type="transmembrane region" description="Helical" evidence="9">
    <location>
        <begin position="201"/>
        <end position="226"/>
    </location>
</feature>
<evidence type="ECO:0000256" key="8">
    <source>
        <dbReference type="RuleBase" id="RU000477"/>
    </source>
</evidence>
<dbReference type="OrthoDB" id="3222at2759"/>
<gene>
    <name evidence="10" type="ORF">DPMN_180326</name>
    <name evidence="11" type="ORF">DPMN_180365</name>
</gene>
<evidence type="ECO:0000256" key="7">
    <source>
        <dbReference type="ARBA" id="ARBA00023136"/>
    </source>
</evidence>
<dbReference type="SUPFAM" id="SSF81338">
    <property type="entry name" value="Aquaporin-like"/>
    <property type="match status" value="1"/>
</dbReference>
<keyword evidence="5" id="KW-0677">Repeat</keyword>
<keyword evidence="12" id="KW-1185">Reference proteome</keyword>
<dbReference type="PANTHER" id="PTHR19139">
    <property type="entry name" value="AQUAPORIN TRANSPORTER"/>
    <property type="match status" value="1"/>
</dbReference>
<dbReference type="CDD" id="cd00333">
    <property type="entry name" value="MIP"/>
    <property type="match status" value="1"/>
</dbReference>
<feature type="transmembrane region" description="Helical" evidence="9">
    <location>
        <begin position="274"/>
        <end position="293"/>
    </location>
</feature>
<proteinExistence type="inferred from homology"/>
<dbReference type="EMBL" id="JAIWYP010000009">
    <property type="protein sequence ID" value="KAH3778852.1"/>
    <property type="molecule type" value="Genomic_DNA"/>
</dbReference>
<dbReference type="Pfam" id="PF00230">
    <property type="entry name" value="MIP"/>
    <property type="match status" value="1"/>
</dbReference>
<evidence type="ECO:0000256" key="9">
    <source>
        <dbReference type="SAM" id="Phobius"/>
    </source>
</evidence>
<evidence type="ECO:0000256" key="2">
    <source>
        <dbReference type="ARBA" id="ARBA00006175"/>
    </source>
</evidence>
<protein>
    <submittedName>
        <fullName evidence="10">Uncharacterized protein</fullName>
    </submittedName>
</protein>
<name>A0A9D4IN57_DREPO</name>
<dbReference type="AlphaFoldDB" id="A0A9D4IN57"/>
<feature type="transmembrane region" description="Helical" evidence="9">
    <location>
        <begin position="320"/>
        <end position="341"/>
    </location>
</feature>
<dbReference type="PANTHER" id="PTHR19139:SF199">
    <property type="entry name" value="MIP17260P"/>
    <property type="match status" value="1"/>
</dbReference>
<evidence type="ECO:0000313" key="12">
    <source>
        <dbReference type="Proteomes" id="UP000828390"/>
    </source>
</evidence>
<feature type="transmembrane region" description="Helical" evidence="9">
    <location>
        <begin position="246"/>
        <end position="267"/>
    </location>
</feature>
<dbReference type="NCBIfam" id="TIGR00861">
    <property type="entry name" value="MIP"/>
    <property type="match status" value="1"/>
</dbReference>
<dbReference type="Proteomes" id="UP000828390">
    <property type="component" value="Unassembled WGS sequence"/>
</dbReference>
<dbReference type="PRINTS" id="PR02016">
    <property type="entry name" value="AQUAPORIN4"/>
</dbReference>
<dbReference type="PRINTS" id="PR00783">
    <property type="entry name" value="MINTRINSICP"/>
</dbReference>
<sequence length="387" mass="41905">MKDSGTSGGQLRASESSDTLETYLLTTTSRPDSDAYLLTTRTLPEDYALTKDNEAYQLTTRTLPEDYPLIKNNRGRDRDDDDLVWIPMSGKKSADANASRLSEEDTSFCAKIRMRTSLEDIRSLYFWKAVFAEFVGTFILVITAVGSCVQGWKDDPLDIVQISLSFGLCVATSVWIIGHISGGHINPAVTCAMLITRRISLIRAILFIIAQCLGSIAGAGILKALTPSAVVGGLGTTTLNTGVTPAQGFGIELIITMVLVLTVFAACDSKRTDLGGSFPLTIGFAVTVGHLWAVEYCGSSMNPARSLGPAVIMDIWTDHWVYWLGPITGGIIAGLLYDNVLASNASLRKARDCMMSSQFDDGKYPAVKPKVRVIEDEFEAEAMTNTV</sequence>
<keyword evidence="3 8" id="KW-0813">Transport</keyword>
<feature type="transmembrane region" description="Helical" evidence="9">
    <location>
        <begin position="159"/>
        <end position="180"/>
    </location>
</feature>
<feature type="transmembrane region" description="Helical" evidence="9">
    <location>
        <begin position="124"/>
        <end position="147"/>
    </location>
</feature>
<evidence type="ECO:0000256" key="3">
    <source>
        <dbReference type="ARBA" id="ARBA00022448"/>
    </source>
</evidence>
<keyword evidence="4 8" id="KW-0812">Transmembrane</keyword>
<evidence type="ECO:0000313" key="10">
    <source>
        <dbReference type="EMBL" id="KAH3778852.1"/>
    </source>
</evidence>
<evidence type="ECO:0000256" key="5">
    <source>
        <dbReference type="ARBA" id="ARBA00022737"/>
    </source>
</evidence>
<dbReference type="InterPro" id="IPR034294">
    <property type="entry name" value="Aquaporin_transptr"/>
</dbReference>
<dbReference type="InterPro" id="IPR000425">
    <property type="entry name" value="MIP"/>
</dbReference>
<dbReference type="FunFam" id="1.20.1080.10:FF:000009">
    <property type="entry name" value="aquaporin-4 isoform X1"/>
    <property type="match status" value="1"/>
</dbReference>
<reference evidence="10" key="1">
    <citation type="journal article" date="2019" name="bioRxiv">
        <title>The Genome of the Zebra Mussel, Dreissena polymorpha: A Resource for Invasive Species Research.</title>
        <authorList>
            <person name="McCartney M.A."/>
            <person name="Auch B."/>
            <person name="Kono T."/>
            <person name="Mallez S."/>
            <person name="Zhang Y."/>
            <person name="Obille A."/>
            <person name="Becker A."/>
            <person name="Abrahante J.E."/>
            <person name="Garbe J."/>
            <person name="Badalamenti J.P."/>
            <person name="Herman A."/>
            <person name="Mangelson H."/>
            <person name="Liachko I."/>
            <person name="Sullivan S."/>
            <person name="Sone E.D."/>
            <person name="Koren S."/>
            <person name="Silverstein K.A.T."/>
            <person name="Beckman K.B."/>
            <person name="Gohl D.M."/>
        </authorList>
    </citation>
    <scope>NUCLEOTIDE SEQUENCE</scope>
    <source>
        <strain evidence="10">Duluth1</strain>
        <tissue evidence="10">Whole animal</tissue>
    </source>
</reference>
<keyword evidence="6 9" id="KW-1133">Transmembrane helix</keyword>
<dbReference type="GO" id="GO:0048878">
    <property type="term" value="P:chemical homeostasis"/>
    <property type="evidence" value="ECO:0007669"/>
    <property type="project" value="UniProtKB-ARBA"/>
</dbReference>
<dbReference type="Gene3D" id="1.20.1080.10">
    <property type="entry name" value="Glycerol uptake facilitator protein"/>
    <property type="match status" value="1"/>
</dbReference>
<dbReference type="GO" id="GO:0005886">
    <property type="term" value="C:plasma membrane"/>
    <property type="evidence" value="ECO:0007669"/>
    <property type="project" value="TreeGrafter"/>
</dbReference>
<dbReference type="EMBL" id="JAIWYP010000009">
    <property type="protein sequence ID" value="KAH3778888.1"/>
    <property type="molecule type" value="Genomic_DNA"/>
</dbReference>
<dbReference type="GO" id="GO:0015250">
    <property type="term" value="F:water channel activity"/>
    <property type="evidence" value="ECO:0007669"/>
    <property type="project" value="TreeGrafter"/>
</dbReference>
<organism evidence="10 12">
    <name type="scientific">Dreissena polymorpha</name>
    <name type="common">Zebra mussel</name>
    <name type="synonym">Mytilus polymorpha</name>
    <dbReference type="NCBI Taxonomy" id="45954"/>
    <lineage>
        <taxon>Eukaryota</taxon>
        <taxon>Metazoa</taxon>
        <taxon>Spiralia</taxon>
        <taxon>Lophotrochozoa</taxon>
        <taxon>Mollusca</taxon>
        <taxon>Bivalvia</taxon>
        <taxon>Autobranchia</taxon>
        <taxon>Heteroconchia</taxon>
        <taxon>Euheterodonta</taxon>
        <taxon>Imparidentia</taxon>
        <taxon>Neoheterodontei</taxon>
        <taxon>Myida</taxon>
        <taxon>Dreissenoidea</taxon>
        <taxon>Dreissenidae</taxon>
        <taxon>Dreissena</taxon>
    </lineage>
</organism>
<evidence type="ECO:0000256" key="1">
    <source>
        <dbReference type="ARBA" id="ARBA00004141"/>
    </source>
</evidence>